<comment type="caution">
    <text evidence="1">The sequence shown here is derived from an EMBL/GenBank/DDBJ whole genome shotgun (WGS) entry which is preliminary data.</text>
</comment>
<accession>A0ABS8WVY8</accession>
<keyword evidence="2" id="KW-1185">Reference proteome</keyword>
<evidence type="ECO:0000313" key="1">
    <source>
        <dbReference type="EMBL" id="MCE3216230.1"/>
    </source>
</evidence>
<dbReference type="EMBL" id="JACEIK010012839">
    <property type="protein sequence ID" value="MCE3216230.1"/>
    <property type="molecule type" value="Genomic_DNA"/>
</dbReference>
<dbReference type="Proteomes" id="UP000823775">
    <property type="component" value="Unassembled WGS sequence"/>
</dbReference>
<name>A0ABS8WVY8_DATST</name>
<gene>
    <name evidence="1" type="ORF">HAX54_005641</name>
</gene>
<evidence type="ECO:0000313" key="2">
    <source>
        <dbReference type="Proteomes" id="UP000823775"/>
    </source>
</evidence>
<sequence>MRSGGQRGGKIEKGRRLWCFGDVAMEKRREKKRGPATLSARKTAQLISPENKLRRYDGFTREDKVEAERCEVAMVRVCSVW</sequence>
<organism evidence="1 2">
    <name type="scientific">Datura stramonium</name>
    <name type="common">Jimsonweed</name>
    <name type="synonym">Common thornapple</name>
    <dbReference type="NCBI Taxonomy" id="4076"/>
    <lineage>
        <taxon>Eukaryota</taxon>
        <taxon>Viridiplantae</taxon>
        <taxon>Streptophyta</taxon>
        <taxon>Embryophyta</taxon>
        <taxon>Tracheophyta</taxon>
        <taxon>Spermatophyta</taxon>
        <taxon>Magnoliopsida</taxon>
        <taxon>eudicotyledons</taxon>
        <taxon>Gunneridae</taxon>
        <taxon>Pentapetalae</taxon>
        <taxon>asterids</taxon>
        <taxon>lamiids</taxon>
        <taxon>Solanales</taxon>
        <taxon>Solanaceae</taxon>
        <taxon>Solanoideae</taxon>
        <taxon>Datureae</taxon>
        <taxon>Datura</taxon>
    </lineage>
</organism>
<proteinExistence type="predicted"/>
<reference evidence="1 2" key="1">
    <citation type="journal article" date="2021" name="BMC Genomics">
        <title>Datura genome reveals duplications of psychoactive alkaloid biosynthetic genes and high mutation rate following tissue culture.</title>
        <authorList>
            <person name="Rajewski A."/>
            <person name="Carter-House D."/>
            <person name="Stajich J."/>
            <person name="Litt A."/>
        </authorList>
    </citation>
    <scope>NUCLEOTIDE SEQUENCE [LARGE SCALE GENOMIC DNA]</scope>
    <source>
        <strain evidence="1">AR-01</strain>
    </source>
</reference>
<protein>
    <submittedName>
        <fullName evidence="1">Uncharacterized protein</fullName>
    </submittedName>
</protein>